<evidence type="ECO:0000313" key="4">
    <source>
        <dbReference type="EMBL" id="KKN50792.1"/>
    </source>
</evidence>
<accession>A0A0F9RLZ9</accession>
<dbReference type="Pfam" id="PF00881">
    <property type="entry name" value="Nitroreductase"/>
    <property type="match status" value="1"/>
</dbReference>
<evidence type="ECO:0000256" key="2">
    <source>
        <dbReference type="ARBA" id="ARBA00023002"/>
    </source>
</evidence>
<dbReference type="AlphaFoldDB" id="A0A0F9RLZ9"/>
<dbReference type="CDD" id="cd02138">
    <property type="entry name" value="TdsD-like"/>
    <property type="match status" value="1"/>
</dbReference>
<gene>
    <name evidence="4" type="ORF">LCGC14_0629100</name>
</gene>
<dbReference type="Gene3D" id="3.40.109.10">
    <property type="entry name" value="NADH Oxidase"/>
    <property type="match status" value="1"/>
</dbReference>
<organism evidence="4">
    <name type="scientific">marine sediment metagenome</name>
    <dbReference type="NCBI Taxonomy" id="412755"/>
    <lineage>
        <taxon>unclassified sequences</taxon>
        <taxon>metagenomes</taxon>
        <taxon>ecological metagenomes</taxon>
    </lineage>
</organism>
<dbReference type="PANTHER" id="PTHR43673:SF10">
    <property type="entry name" value="NADH DEHYDROGENASE_NAD(P)H NITROREDUCTASE XCC3605-RELATED"/>
    <property type="match status" value="1"/>
</dbReference>
<dbReference type="EMBL" id="LAZR01001095">
    <property type="protein sequence ID" value="KKN50792.1"/>
    <property type="molecule type" value="Genomic_DNA"/>
</dbReference>
<name>A0A0F9RLZ9_9ZZZZ</name>
<dbReference type="InterPro" id="IPR000415">
    <property type="entry name" value="Nitroreductase-like"/>
</dbReference>
<dbReference type="GO" id="GO:0016491">
    <property type="term" value="F:oxidoreductase activity"/>
    <property type="evidence" value="ECO:0007669"/>
    <property type="project" value="UniProtKB-KW"/>
</dbReference>
<keyword evidence="2" id="KW-0560">Oxidoreductase</keyword>
<reference evidence="4" key="1">
    <citation type="journal article" date="2015" name="Nature">
        <title>Complex archaea that bridge the gap between prokaryotes and eukaryotes.</title>
        <authorList>
            <person name="Spang A."/>
            <person name="Saw J.H."/>
            <person name="Jorgensen S.L."/>
            <person name="Zaremba-Niedzwiedzka K."/>
            <person name="Martijn J."/>
            <person name="Lind A.E."/>
            <person name="van Eijk R."/>
            <person name="Schleper C."/>
            <person name="Guy L."/>
            <person name="Ettema T.J."/>
        </authorList>
    </citation>
    <scope>NUCLEOTIDE SEQUENCE</scope>
</reference>
<evidence type="ECO:0000259" key="3">
    <source>
        <dbReference type="Pfam" id="PF00881"/>
    </source>
</evidence>
<comment type="similarity">
    <text evidence="1">Belongs to the nitroreductase family.</text>
</comment>
<dbReference type="InterPro" id="IPR029479">
    <property type="entry name" value="Nitroreductase"/>
</dbReference>
<comment type="caution">
    <text evidence="4">The sequence shown here is derived from an EMBL/GenBank/DDBJ whole genome shotgun (WGS) entry which is preliminary data.</text>
</comment>
<protein>
    <recommendedName>
        <fullName evidence="3">Nitroreductase domain-containing protein</fullName>
    </recommendedName>
</protein>
<sequence length="200" mass="22334">MIEKPADTEQKIEKILAERWSGRAYDPTTPVSNEQVTAICEAARWAPSCFGDAPWRYIVWNRHEDEASWQKALECLVPGNQAWAKNASVLILAASVQSFSHNDKPNNWNGYDTGAASVSLCVQASAMGLMSHQMGGFEADKLKTTFAIPDNINLWSMIAIGHPAALDTLDEEQLTQELKARERRPLVSQFYANDWNIPLN</sequence>
<proteinExistence type="inferred from homology"/>
<feature type="domain" description="Nitroreductase" evidence="3">
    <location>
        <begin position="17"/>
        <end position="162"/>
    </location>
</feature>
<dbReference type="PANTHER" id="PTHR43673">
    <property type="entry name" value="NAD(P)H NITROREDUCTASE YDGI-RELATED"/>
    <property type="match status" value="1"/>
</dbReference>
<dbReference type="SUPFAM" id="SSF55469">
    <property type="entry name" value="FMN-dependent nitroreductase-like"/>
    <property type="match status" value="1"/>
</dbReference>
<evidence type="ECO:0000256" key="1">
    <source>
        <dbReference type="ARBA" id="ARBA00007118"/>
    </source>
</evidence>